<dbReference type="RefSeq" id="WP_357790022.1">
    <property type="nucleotide sequence ID" value="NZ_JBFAKC010000026.1"/>
</dbReference>
<name>A0ABV3G4Y7_9NOCA</name>
<dbReference type="Proteomes" id="UP001551695">
    <property type="component" value="Unassembled WGS sequence"/>
</dbReference>
<keyword evidence="4" id="KW-1185">Reference proteome</keyword>
<protein>
    <recommendedName>
        <fullName evidence="5">Replication protein</fullName>
    </recommendedName>
</protein>
<feature type="coiled-coil region" evidence="1">
    <location>
        <begin position="296"/>
        <end position="327"/>
    </location>
</feature>
<organism evidence="3 4">
    <name type="scientific">Nocardia aurea</name>
    <dbReference type="NCBI Taxonomy" id="2144174"/>
    <lineage>
        <taxon>Bacteria</taxon>
        <taxon>Bacillati</taxon>
        <taxon>Actinomycetota</taxon>
        <taxon>Actinomycetes</taxon>
        <taxon>Mycobacteriales</taxon>
        <taxon>Nocardiaceae</taxon>
        <taxon>Nocardia</taxon>
    </lineage>
</organism>
<reference evidence="3 4" key="1">
    <citation type="submission" date="2024-06" db="EMBL/GenBank/DDBJ databases">
        <title>The Natural Products Discovery Center: Release of the First 8490 Sequenced Strains for Exploring Actinobacteria Biosynthetic Diversity.</title>
        <authorList>
            <person name="Kalkreuter E."/>
            <person name="Kautsar S.A."/>
            <person name="Yang D."/>
            <person name="Bader C.D."/>
            <person name="Teijaro C.N."/>
            <person name="Fluegel L."/>
            <person name="Davis C.M."/>
            <person name="Simpson J.R."/>
            <person name="Lauterbach L."/>
            <person name="Steele A.D."/>
            <person name="Gui C."/>
            <person name="Meng S."/>
            <person name="Li G."/>
            <person name="Viehrig K."/>
            <person name="Ye F."/>
            <person name="Su P."/>
            <person name="Kiefer A.F."/>
            <person name="Nichols A."/>
            <person name="Cepeda A.J."/>
            <person name="Yan W."/>
            <person name="Fan B."/>
            <person name="Jiang Y."/>
            <person name="Adhikari A."/>
            <person name="Zheng C.-J."/>
            <person name="Schuster L."/>
            <person name="Cowan T.M."/>
            <person name="Smanski M.J."/>
            <person name="Chevrette M.G."/>
            <person name="De Carvalho L.P.S."/>
            <person name="Shen B."/>
        </authorList>
    </citation>
    <scope>NUCLEOTIDE SEQUENCE [LARGE SCALE GENOMIC DNA]</scope>
    <source>
        <strain evidence="3 4">NPDC050403</strain>
    </source>
</reference>
<comment type="caution">
    <text evidence="3">The sequence shown here is derived from an EMBL/GenBank/DDBJ whole genome shotgun (WGS) entry which is preliminary data.</text>
</comment>
<evidence type="ECO:0000256" key="1">
    <source>
        <dbReference type="SAM" id="Coils"/>
    </source>
</evidence>
<feature type="compositionally biased region" description="Low complexity" evidence="2">
    <location>
        <begin position="172"/>
        <end position="184"/>
    </location>
</feature>
<gene>
    <name evidence="3" type="ORF">AB0I48_34895</name>
</gene>
<evidence type="ECO:0000256" key="2">
    <source>
        <dbReference type="SAM" id="MobiDB-lite"/>
    </source>
</evidence>
<evidence type="ECO:0008006" key="5">
    <source>
        <dbReference type="Google" id="ProtNLM"/>
    </source>
</evidence>
<dbReference type="EMBL" id="JBFAKC010000026">
    <property type="protein sequence ID" value="MEV0712754.1"/>
    <property type="molecule type" value="Genomic_DNA"/>
</dbReference>
<evidence type="ECO:0000313" key="4">
    <source>
        <dbReference type="Proteomes" id="UP001551695"/>
    </source>
</evidence>
<feature type="compositionally biased region" description="Basic and acidic residues" evidence="2">
    <location>
        <begin position="195"/>
        <end position="206"/>
    </location>
</feature>
<keyword evidence="1" id="KW-0175">Coiled coil</keyword>
<feature type="region of interest" description="Disordered" evidence="2">
    <location>
        <begin position="159"/>
        <end position="206"/>
    </location>
</feature>
<accession>A0ABV3G4Y7</accession>
<evidence type="ECO:0000313" key="3">
    <source>
        <dbReference type="EMBL" id="MEV0712754.1"/>
    </source>
</evidence>
<proteinExistence type="predicted"/>
<sequence>MLFSVPPLRLELPEDAYTEVPACWWSRTRWIAHCLALYDEHYVLLRRDGAVESVGRKTFLNYLIAESGGADHRTGREARVTIDTLQRATSRSESTMHRCRRLVARFGVRTVVFRGRQRTRDERLLSWRRGDTGRGWSAVAALHESTILPVDNSMVESLLDQGFGTPPERSEGSLSLSRPSSVSVNKNLMKGRASRGMDKERSGRKPRSYDSRAVLLAARVRADSRFPLWLRQLGPQGLAAVLTRRAVAGWQADDVHAALDEVYLSGRRIFDRPRDPYAYLAYLLRSVPIDEPPMLLDRAREVAAELERQAEQRAENETRRAEAIAKAVAESNSAALAAARAVAASAGRRAISTRAADRAKAEAELRGLARRARED</sequence>